<dbReference type="InterPro" id="IPR011990">
    <property type="entry name" value="TPR-like_helical_dom_sf"/>
</dbReference>
<accession>A0A3M9N5R3</accession>
<dbReference type="OrthoDB" id="622163at2"/>
<gene>
    <name evidence="1" type="ORF">EFA69_03175</name>
</gene>
<sequence>MKRIIYISLIAVCTLVSTSCENWLDVNTNPNGPDAILPPDLYLPQIQSELSVAIQWDARYAGQYTQDWVSTGVDNVFDAHGHPTSSDAYSQLWRAVYFSMGYNLIDMMNSAEASQKYDFVGVGHILKALGWQMLTDYHGEIILSEAFTPDQRTFEYDNQEFVYNEIKKELQLGIQNLERTDGIDANGSGLRTADLIYNGDRSKWIKFAYGLLAINANRLTNKSSYNPDEVITNLNKSFTSNADDALIRYEGTNSANANWYGPIRNNLGALRQSTFIIGLLNGTNPSLMPAANDPVLTTEKLNDPRIAAMMAPAPDGKYRGLTPLAGLGSVVAERPNTFWGTTSGNVVTPSSQQVYLFGNATPHPIMTYAMLQFIRAEAEWRKAKGASQQALDAYKAGVTAHIDFARQFAVDKALYDQRRTAYLGSEETIPTTPVGLTLSKIMLQKYIATWGWGLGMMETWSDFRRYHYNVDVVPNDGITTTGVYTGFVLPSALAVSNNGQLAYRARPRFNSEYMWNKDALEKIGGFDPAFHTFETWFSKPSE</sequence>
<dbReference type="PROSITE" id="PS51257">
    <property type="entry name" value="PROKAR_LIPOPROTEIN"/>
    <property type="match status" value="1"/>
</dbReference>
<protein>
    <submittedName>
        <fullName evidence="1">SusD/RagB family nutrient-binding outer membrane lipoprotein</fullName>
    </submittedName>
</protein>
<evidence type="ECO:0000313" key="1">
    <source>
        <dbReference type="EMBL" id="RNI32338.1"/>
    </source>
</evidence>
<dbReference type="EMBL" id="RJJE01000002">
    <property type="protein sequence ID" value="RNI32338.1"/>
    <property type="molecule type" value="Genomic_DNA"/>
</dbReference>
<reference evidence="1 2" key="1">
    <citation type="submission" date="2018-11" db="EMBL/GenBank/DDBJ databases">
        <title>Rufibacter latericius sp. nov., isolated from water in Baiyang Lake.</title>
        <authorList>
            <person name="Yang Y."/>
        </authorList>
    </citation>
    <scope>NUCLEOTIDE SEQUENCE [LARGE SCALE GENOMIC DNA]</scope>
    <source>
        <strain evidence="1 2">MCC P1</strain>
    </source>
</reference>
<organism evidence="1 2">
    <name type="scientific">Rufibacter immobilis</name>
    <dbReference type="NCBI Taxonomy" id="1348778"/>
    <lineage>
        <taxon>Bacteria</taxon>
        <taxon>Pseudomonadati</taxon>
        <taxon>Bacteroidota</taxon>
        <taxon>Cytophagia</taxon>
        <taxon>Cytophagales</taxon>
        <taxon>Hymenobacteraceae</taxon>
        <taxon>Rufibacter</taxon>
    </lineage>
</organism>
<keyword evidence="2" id="KW-1185">Reference proteome</keyword>
<evidence type="ECO:0000313" key="2">
    <source>
        <dbReference type="Proteomes" id="UP000271010"/>
    </source>
</evidence>
<dbReference type="RefSeq" id="WP_123131638.1">
    <property type="nucleotide sequence ID" value="NZ_RJJE01000002.1"/>
</dbReference>
<dbReference type="Pfam" id="PF12771">
    <property type="entry name" value="SusD-like_2"/>
    <property type="match status" value="1"/>
</dbReference>
<comment type="caution">
    <text evidence="1">The sequence shown here is derived from an EMBL/GenBank/DDBJ whole genome shotgun (WGS) entry which is preliminary data.</text>
</comment>
<name>A0A3M9N5R3_9BACT</name>
<dbReference type="SUPFAM" id="SSF48452">
    <property type="entry name" value="TPR-like"/>
    <property type="match status" value="1"/>
</dbReference>
<dbReference type="Gene3D" id="1.25.40.390">
    <property type="match status" value="1"/>
</dbReference>
<dbReference type="Proteomes" id="UP000271010">
    <property type="component" value="Unassembled WGS sequence"/>
</dbReference>
<proteinExistence type="predicted"/>
<dbReference type="AlphaFoldDB" id="A0A3M9N5R3"/>
<keyword evidence="1" id="KW-0449">Lipoprotein</keyword>
<dbReference type="InterPro" id="IPR041662">
    <property type="entry name" value="SusD-like_2"/>
</dbReference>